<gene>
    <name evidence="2" type="ORF">HORIV_01450</name>
</gene>
<evidence type="ECO:0000256" key="1">
    <source>
        <dbReference type="SAM" id="Phobius"/>
    </source>
</evidence>
<keyword evidence="1" id="KW-0812">Transmembrane</keyword>
<accession>A0ABM7GBB8</accession>
<feature type="transmembrane region" description="Helical" evidence="1">
    <location>
        <begin position="12"/>
        <end position="36"/>
    </location>
</feature>
<sequence>MALMDQPIQQALTNALTMAAQAAGLMVLVLIVVILIDVPFQLWDNAKSCA</sequence>
<keyword evidence="1" id="KW-0472">Membrane</keyword>
<evidence type="ECO:0000313" key="3">
    <source>
        <dbReference type="Proteomes" id="UP000289555"/>
    </source>
</evidence>
<protein>
    <submittedName>
        <fullName evidence="2">Uncharacterized protein</fullName>
    </submittedName>
</protein>
<dbReference type="InterPro" id="IPR006135">
    <property type="entry name" value="T3SS_substrate_exporter"/>
</dbReference>
<reference evidence="3" key="1">
    <citation type="journal article" date="2019" name="Microbiol. Resour. Announc.">
        <title>Complete Genome Sequence of Halomonas olivaria, a Moderately Halophilic Bacterium Isolated from Olive Processing Effluents, Obtained by Nanopore Sequencing.</title>
        <authorList>
            <person name="Nagata S."/>
            <person name="Ii K.M."/>
            <person name="Tsukimi T."/>
            <person name="Miura M.C."/>
            <person name="Galipon J."/>
            <person name="Arakawa K."/>
        </authorList>
    </citation>
    <scope>NUCLEOTIDE SEQUENCE [LARGE SCALE GENOMIC DNA]</scope>
    <source>
        <strain evidence="3">TYRC17</strain>
    </source>
</reference>
<proteinExistence type="predicted"/>
<organism evidence="2 3">
    <name type="scientific">Vreelandella olivaria</name>
    <dbReference type="NCBI Taxonomy" id="390919"/>
    <lineage>
        <taxon>Bacteria</taxon>
        <taxon>Pseudomonadati</taxon>
        <taxon>Pseudomonadota</taxon>
        <taxon>Gammaproteobacteria</taxon>
        <taxon>Oceanospirillales</taxon>
        <taxon>Halomonadaceae</taxon>
        <taxon>Vreelandella</taxon>
    </lineage>
</organism>
<keyword evidence="3" id="KW-1185">Reference proteome</keyword>
<name>A0ABM7GBB8_9GAMM</name>
<dbReference type="Pfam" id="PF01312">
    <property type="entry name" value="Bac_export_2"/>
    <property type="match status" value="1"/>
</dbReference>
<dbReference type="EMBL" id="AP019416">
    <property type="protein sequence ID" value="BBI47724.1"/>
    <property type="molecule type" value="Genomic_DNA"/>
</dbReference>
<keyword evidence="1" id="KW-1133">Transmembrane helix</keyword>
<dbReference type="Proteomes" id="UP000289555">
    <property type="component" value="Chromosome"/>
</dbReference>
<evidence type="ECO:0000313" key="2">
    <source>
        <dbReference type="EMBL" id="BBI47724.1"/>
    </source>
</evidence>